<gene>
    <name evidence="2" type="ORF">LTR09_004292</name>
</gene>
<accession>A0AAJ0DI88</accession>
<feature type="region of interest" description="Disordered" evidence="1">
    <location>
        <begin position="1"/>
        <end position="49"/>
    </location>
</feature>
<evidence type="ECO:0000313" key="2">
    <source>
        <dbReference type="EMBL" id="KAK3054563.1"/>
    </source>
</evidence>
<evidence type="ECO:0000256" key="1">
    <source>
        <dbReference type="SAM" id="MobiDB-lite"/>
    </source>
</evidence>
<proteinExistence type="predicted"/>
<sequence>MSFTNATTSITWNGHTRQHSTTAITTSTTSDSTMATAKSRQPPSSSIETTVTPATAIAITRTLSDSPVMMSFASQYASTTSFTSSMASTTSFTSLPTSTTSFGNPTPITPAAIPTAAMLTSDTTLVSKLSIPMWTPTATMSAPNLHTCYSLPGGYDPSTDTTLAGCGGMLTHLASCIATQGHWADPYDNAQSASFQACFCETSASTPFGIESALYQNYSSCAHCLLMEGEKNMDVLAEELGAIQEFCTAQFPLAYLYLSDFSAWLDGIEAAARGAGDTSDTGPPAVYNLRFLLETLSPLFTTTPPLANTPFAASGGKFSDVTPALTTFTEAGATITALASWVPTATGVVGGTTGAKTSFDASQASAEQAGRVSSQLYGGLESARVPSLCFGRGPCGELPNEAVGRTRRSGWKWGIGVFGWVVGWVGVG</sequence>
<dbReference type="AlphaFoldDB" id="A0AAJ0DI88"/>
<dbReference type="Proteomes" id="UP001271007">
    <property type="component" value="Unassembled WGS sequence"/>
</dbReference>
<comment type="caution">
    <text evidence="2">The sequence shown here is derived from an EMBL/GenBank/DDBJ whole genome shotgun (WGS) entry which is preliminary data.</text>
</comment>
<keyword evidence="3" id="KW-1185">Reference proteome</keyword>
<evidence type="ECO:0000313" key="3">
    <source>
        <dbReference type="Proteomes" id="UP001271007"/>
    </source>
</evidence>
<reference evidence="2" key="1">
    <citation type="submission" date="2023-04" db="EMBL/GenBank/DDBJ databases">
        <title>Black Yeasts Isolated from many extreme environments.</title>
        <authorList>
            <person name="Coleine C."/>
            <person name="Stajich J.E."/>
            <person name="Selbmann L."/>
        </authorList>
    </citation>
    <scope>NUCLEOTIDE SEQUENCE</scope>
    <source>
        <strain evidence="2">CCFEE 5312</strain>
    </source>
</reference>
<dbReference type="EMBL" id="JAWDJX010000011">
    <property type="protein sequence ID" value="KAK3054563.1"/>
    <property type="molecule type" value="Genomic_DNA"/>
</dbReference>
<organism evidence="2 3">
    <name type="scientific">Extremus antarcticus</name>
    <dbReference type="NCBI Taxonomy" id="702011"/>
    <lineage>
        <taxon>Eukaryota</taxon>
        <taxon>Fungi</taxon>
        <taxon>Dikarya</taxon>
        <taxon>Ascomycota</taxon>
        <taxon>Pezizomycotina</taxon>
        <taxon>Dothideomycetes</taxon>
        <taxon>Dothideomycetidae</taxon>
        <taxon>Mycosphaerellales</taxon>
        <taxon>Extremaceae</taxon>
        <taxon>Extremus</taxon>
    </lineage>
</organism>
<feature type="compositionally biased region" description="Low complexity" evidence="1">
    <location>
        <begin position="20"/>
        <end position="39"/>
    </location>
</feature>
<feature type="compositionally biased region" description="Polar residues" evidence="1">
    <location>
        <begin position="1"/>
        <end position="15"/>
    </location>
</feature>
<protein>
    <submittedName>
        <fullName evidence="2">Uncharacterized protein</fullName>
    </submittedName>
</protein>
<name>A0AAJ0DI88_9PEZI</name>